<gene>
    <name evidence="3" type="ORF">UR68_C0028G0049</name>
</gene>
<evidence type="ECO:0000256" key="2">
    <source>
        <dbReference type="SAM" id="Phobius"/>
    </source>
</evidence>
<proteinExistence type="predicted"/>
<keyword evidence="1" id="KW-0175">Coiled coil</keyword>
<dbReference type="EMBL" id="LBQC01000028">
    <property type="protein sequence ID" value="KKP71732.1"/>
    <property type="molecule type" value="Genomic_DNA"/>
</dbReference>
<keyword evidence="2" id="KW-0812">Transmembrane</keyword>
<feature type="coiled-coil region" evidence="1">
    <location>
        <begin position="276"/>
        <end position="323"/>
    </location>
</feature>
<dbReference type="STRING" id="1618478.UR68_C0028G0049"/>
<protein>
    <submittedName>
        <fullName evidence="3">Uncharacterized protein</fullName>
    </submittedName>
</protein>
<keyword evidence="2" id="KW-1133">Transmembrane helix</keyword>
<evidence type="ECO:0000313" key="3">
    <source>
        <dbReference type="EMBL" id="KKP71732.1"/>
    </source>
</evidence>
<reference evidence="3 4" key="1">
    <citation type="journal article" date="2015" name="Nature">
        <title>rRNA introns, odd ribosomes, and small enigmatic genomes across a large radiation of phyla.</title>
        <authorList>
            <person name="Brown C.T."/>
            <person name="Hug L.A."/>
            <person name="Thomas B.C."/>
            <person name="Sharon I."/>
            <person name="Castelle C.J."/>
            <person name="Singh A."/>
            <person name="Wilkins M.J."/>
            <person name="Williams K.H."/>
            <person name="Banfield J.F."/>
        </authorList>
    </citation>
    <scope>NUCLEOTIDE SEQUENCE [LARGE SCALE GENOMIC DNA]</scope>
</reference>
<dbReference type="SUPFAM" id="SSF63825">
    <property type="entry name" value="YWTD domain"/>
    <property type="match status" value="1"/>
</dbReference>
<feature type="transmembrane region" description="Helical" evidence="2">
    <location>
        <begin position="221"/>
        <end position="243"/>
    </location>
</feature>
<name>A0A0G0EXA4_9BACT</name>
<evidence type="ECO:0000313" key="4">
    <source>
        <dbReference type="Proteomes" id="UP000034457"/>
    </source>
</evidence>
<dbReference type="Proteomes" id="UP000034457">
    <property type="component" value="Unassembled WGS sequence"/>
</dbReference>
<dbReference type="AlphaFoldDB" id="A0A0G0EXA4"/>
<evidence type="ECO:0000256" key="1">
    <source>
        <dbReference type="SAM" id="Coils"/>
    </source>
</evidence>
<comment type="caution">
    <text evidence="3">The sequence shown here is derived from an EMBL/GenBank/DDBJ whole genome shotgun (WGS) entry which is preliminary data.</text>
</comment>
<sequence length="574" mass="64297">MYKSAFYIGEEKENSYKGVVAEDNLFLVVEIEEGTSTVLGREFTKYLKGKILENLPNKLSELDGLISNSIKEKNLPPTLSMSVGLINNGILYLKTVGGGRIIIKRKDKVVTLLQGDNSASGYFEPDDIYVFTMGKFIETLGGDIEFKNIFDHKDPIKIVEDITPILKSKDDSNLVALFIGISPVDLPVEVGEFKESENIYSKLTEYYNSLKVSSYGNKKRTLTFITVFIIFIIFIWSVVLGYGRRTTKEATTSISSAKSLIAQKLTTAEEVAFLNLSRAQVLLTESREALTDLQKKYPKNNGVAEIKEMIDTTENKILKKEDRKFSEFFDLAVEDKKAGGSQLYLNEESLYILDKNQGVLYNLSLEKKSLTKDSIKELKSADLIGSYEDDRYFYVKGIGIFTITSDGKAKKIVEQDKKWGEITDMALFNANIYLMDKGNDEIYKYVKIEEGFGGGASYFASGQSVDLSTFNSLMIDSSIFIGGGNNIFKFTSGLRDGFSMSLPGDDVNLNKIFTSKDLNSIYGWDKNRGSVYVMSKTGEFERQIDSTILSKAADLVVYKDNIYVLSGSKIFKIN</sequence>
<keyword evidence="2" id="KW-0472">Membrane</keyword>
<accession>A0A0G0EXA4</accession>
<organism evidence="3 4">
    <name type="scientific">Candidatus Roizmanbacteria bacterium GW2011_GWA2_35_19</name>
    <dbReference type="NCBI Taxonomy" id="1618478"/>
    <lineage>
        <taxon>Bacteria</taxon>
        <taxon>Candidatus Roizmaniibacteriota</taxon>
    </lineage>
</organism>